<keyword evidence="3" id="KW-1185">Reference proteome</keyword>
<gene>
    <name evidence="2" type="ORF">ENLAB_32390</name>
</gene>
<dbReference type="Proteomes" id="UP000831692">
    <property type="component" value="Chromosome"/>
</dbReference>
<feature type="compositionally biased region" description="Low complexity" evidence="1">
    <location>
        <begin position="163"/>
        <end position="200"/>
    </location>
</feature>
<evidence type="ECO:0008006" key="4">
    <source>
        <dbReference type="Google" id="ProtNLM"/>
    </source>
</evidence>
<evidence type="ECO:0000256" key="1">
    <source>
        <dbReference type="SAM" id="MobiDB-lite"/>
    </source>
</evidence>
<sequence length="230" mass="25287">MKKLQIPITIIALILSFIFFYNGIYASAEGTNNSLSIEVSTINFDFNNLNFDNQCLTEYGNVTIINGTSNDYQYSLEINAEGDGLSVNFNDNEQSKIGVSDKESKEFTATLDPKLYDSTKADGYRIVVTISEMAIVEPVKDDSVEANSDDIKTNNSKKKESSSDSTSSYDDTSILKDSSTQVSSSSDSVQASSENSTNSSEQEENTTEQSLQDDVSTDDYIENEQTITSE</sequence>
<organism evidence="2 3">
    <name type="scientific">Enterococcus innesii</name>
    <dbReference type="NCBI Taxonomy" id="2839759"/>
    <lineage>
        <taxon>Bacteria</taxon>
        <taxon>Bacillati</taxon>
        <taxon>Bacillota</taxon>
        <taxon>Bacilli</taxon>
        <taxon>Lactobacillales</taxon>
        <taxon>Enterococcaceae</taxon>
        <taxon>Enterococcus</taxon>
    </lineage>
</organism>
<reference evidence="2 3" key="1">
    <citation type="submission" date="2022-03" db="EMBL/GenBank/DDBJ databases">
        <title>Complete genome sequence of Enterococcus innesii DB-1.</title>
        <authorList>
            <person name="Fukuda D."/>
            <person name="Nolasco-Hipolito C."/>
        </authorList>
    </citation>
    <scope>NUCLEOTIDE SEQUENCE [LARGE SCALE GENOMIC DNA]</scope>
    <source>
        <strain evidence="2 3">DB-1</strain>
    </source>
</reference>
<proteinExistence type="predicted"/>
<evidence type="ECO:0000313" key="2">
    <source>
        <dbReference type="EMBL" id="BDG69675.1"/>
    </source>
</evidence>
<name>A0ABN6NVD6_9ENTE</name>
<protein>
    <recommendedName>
        <fullName evidence="4">NEAT domain-containing protein</fullName>
    </recommendedName>
</protein>
<evidence type="ECO:0000313" key="3">
    <source>
        <dbReference type="Proteomes" id="UP000831692"/>
    </source>
</evidence>
<dbReference type="GeneID" id="83459262"/>
<accession>A0ABN6NVD6</accession>
<dbReference type="EMBL" id="AP025635">
    <property type="protein sequence ID" value="BDG69675.1"/>
    <property type="molecule type" value="Genomic_DNA"/>
</dbReference>
<dbReference type="RefSeq" id="WP_244352041.1">
    <property type="nucleotide sequence ID" value="NZ_AP025635.1"/>
</dbReference>
<feature type="compositionally biased region" description="Basic and acidic residues" evidence="1">
    <location>
        <begin position="141"/>
        <end position="162"/>
    </location>
</feature>
<feature type="region of interest" description="Disordered" evidence="1">
    <location>
        <begin position="141"/>
        <end position="230"/>
    </location>
</feature>